<dbReference type="CDD" id="cd06124">
    <property type="entry name" value="cupin_NimR-like_N"/>
    <property type="match status" value="1"/>
</dbReference>
<dbReference type="RefSeq" id="WP_188798760.1">
    <property type="nucleotide sequence ID" value="NZ_BMIZ01000001.1"/>
</dbReference>
<evidence type="ECO:0000256" key="2">
    <source>
        <dbReference type="ARBA" id="ARBA00023125"/>
    </source>
</evidence>
<evidence type="ECO:0000256" key="3">
    <source>
        <dbReference type="ARBA" id="ARBA00023163"/>
    </source>
</evidence>
<dbReference type="InterPro" id="IPR009057">
    <property type="entry name" value="Homeodomain-like_sf"/>
</dbReference>
<keyword evidence="3" id="KW-0804">Transcription</keyword>
<keyword evidence="6" id="KW-1185">Reference proteome</keyword>
<name>A0ABX7GXL0_9GAMM</name>
<protein>
    <submittedName>
        <fullName evidence="5">Helix-turn-helix transcriptional regulator</fullName>
    </submittedName>
</protein>
<dbReference type="PROSITE" id="PS01124">
    <property type="entry name" value="HTH_ARAC_FAMILY_2"/>
    <property type="match status" value="1"/>
</dbReference>
<feature type="domain" description="HTH araC/xylS-type" evidence="4">
    <location>
        <begin position="159"/>
        <end position="255"/>
    </location>
</feature>
<dbReference type="Pfam" id="PF12833">
    <property type="entry name" value="HTH_18"/>
    <property type="match status" value="1"/>
</dbReference>
<sequence>MTRATPPRLDHDDRALHTLQRKHPRGTFVEPHAHEWAQVLYAIEGVMWVEVGQEALVVPPQRAVWLPAGLPHSIRMMSAVQMRNLYLQPQVVTSLSPRGEVFEVSPMLRQLIVTMTEEGDLRSDDYRDAAYRLIVLELLAAKHNSLRIALPNGADRRLGSVCQAVIDNPSQDISLEQHAERAGASVRTISRLFTQELGVGFAEWRRQVQLAVATSRLAEGHAINAIARSLGYQPSSFSDMFRRELGMPPVAYKSADDNDRSTDP</sequence>
<dbReference type="Proteomes" id="UP000663181">
    <property type="component" value="Chromosome"/>
</dbReference>
<dbReference type="InterPro" id="IPR018062">
    <property type="entry name" value="HTH_AraC-typ_CS"/>
</dbReference>
<dbReference type="Pfam" id="PF02311">
    <property type="entry name" value="AraC_binding"/>
    <property type="match status" value="1"/>
</dbReference>
<organism evidence="5 6">
    <name type="scientific">Dyella caseinilytica</name>
    <dbReference type="NCBI Taxonomy" id="1849581"/>
    <lineage>
        <taxon>Bacteria</taxon>
        <taxon>Pseudomonadati</taxon>
        <taxon>Pseudomonadota</taxon>
        <taxon>Gammaproteobacteria</taxon>
        <taxon>Lysobacterales</taxon>
        <taxon>Rhodanobacteraceae</taxon>
        <taxon>Dyella</taxon>
    </lineage>
</organism>
<reference evidence="5 6" key="1">
    <citation type="submission" date="2020-10" db="EMBL/GenBank/DDBJ databases">
        <title>Phylogeny of dyella-like bacteria.</title>
        <authorList>
            <person name="Fu J."/>
        </authorList>
    </citation>
    <scope>NUCLEOTIDE SEQUENCE [LARGE SCALE GENOMIC DNA]</scope>
    <source>
        <strain evidence="5 6">DHOB09</strain>
    </source>
</reference>
<proteinExistence type="predicted"/>
<dbReference type="SMART" id="SM00342">
    <property type="entry name" value="HTH_ARAC"/>
    <property type="match status" value="1"/>
</dbReference>
<evidence type="ECO:0000313" key="6">
    <source>
        <dbReference type="Proteomes" id="UP000663181"/>
    </source>
</evidence>
<dbReference type="Gene3D" id="2.60.120.10">
    <property type="entry name" value="Jelly Rolls"/>
    <property type="match status" value="1"/>
</dbReference>
<accession>A0ABX7GXL0</accession>
<dbReference type="PANTHER" id="PTHR11019">
    <property type="entry name" value="HTH-TYPE TRANSCRIPTIONAL REGULATOR NIMR"/>
    <property type="match status" value="1"/>
</dbReference>
<evidence type="ECO:0000259" key="4">
    <source>
        <dbReference type="PROSITE" id="PS01124"/>
    </source>
</evidence>
<dbReference type="InterPro" id="IPR018060">
    <property type="entry name" value="HTH_AraC"/>
</dbReference>
<dbReference type="InterPro" id="IPR003313">
    <property type="entry name" value="AraC-bd"/>
</dbReference>
<dbReference type="PANTHER" id="PTHR11019:SF159">
    <property type="entry name" value="TRANSCRIPTIONAL REGULATOR-RELATED"/>
    <property type="match status" value="1"/>
</dbReference>
<dbReference type="EMBL" id="CP064030">
    <property type="protein sequence ID" value="QRN55191.1"/>
    <property type="molecule type" value="Genomic_DNA"/>
</dbReference>
<dbReference type="PROSITE" id="PS00041">
    <property type="entry name" value="HTH_ARAC_FAMILY_1"/>
    <property type="match status" value="1"/>
</dbReference>
<gene>
    <name evidence="5" type="ORF">ISN74_07635</name>
</gene>
<dbReference type="SUPFAM" id="SSF46689">
    <property type="entry name" value="Homeodomain-like"/>
    <property type="match status" value="1"/>
</dbReference>
<evidence type="ECO:0000256" key="1">
    <source>
        <dbReference type="ARBA" id="ARBA00023015"/>
    </source>
</evidence>
<dbReference type="InterPro" id="IPR011051">
    <property type="entry name" value="RmlC_Cupin_sf"/>
</dbReference>
<evidence type="ECO:0000313" key="5">
    <source>
        <dbReference type="EMBL" id="QRN55191.1"/>
    </source>
</evidence>
<keyword evidence="1" id="KW-0805">Transcription regulation</keyword>
<keyword evidence="2" id="KW-0238">DNA-binding</keyword>
<dbReference type="Gene3D" id="1.10.10.60">
    <property type="entry name" value="Homeodomain-like"/>
    <property type="match status" value="1"/>
</dbReference>
<dbReference type="SUPFAM" id="SSF51182">
    <property type="entry name" value="RmlC-like cupins"/>
    <property type="match status" value="1"/>
</dbReference>
<dbReference type="InterPro" id="IPR014710">
    <property type="entry name" value="RmlC-like_jellyroll"/>
</dbReference>